<accession>A0A1L9B4R1</accession>
<feature type="region of interest" description="Disordered" evidence="1">
    <location>
        <begin position="174"/>
        <end position="198"/>
    </location>
</feature>
<keyword evidence="3" id="KW-1185">Reference proteome</keyword>
<evidence type="ECO:0000313" key="3">
    <source>
        <dbReference type="Proteomes" id="UP000182229"/>
    </source>
</evidence>
<comment type="caution">
    <text evidence="2">The sequence shown here is derived from an EMBL/GenBank/DDBJ whole genome shotgun (WGS) entry which is preliminary data.</text>
</comment>
<reference evidence="2 3" key="2">
    <citation type="submission" date="2016-12" db="EMBL/GenBank/DDBJ databases">
        <title>Draft Genome Sequence of Cystobacter ferrugineus Strain Cbfe23.</title>
        <authorList>
            <person name="Akbar S."/>
            <person name="Dowd S.E."/>
            <person name="Stevens D.C."/>
        </authorList>
    </citation>
    <scope>NUCLEOTIDE SEQUENCE [LARGE SCALE GENOMIC DNA]</scope>
    <source>
        <strain evidence="2 3">Cbfe23</strain>
    </source>
</reference>
<evidence type="ECO:0000313" key="2">
    <source>
        <dbReference type="EMBL" id="OJH37249.1"/>
    </source>
</evidence>
<name>A0A1L9B4R1_9BACT</name>
<sequence>MALLGLLLLGSGCMEQVRASSRSKLTEKQSKVVLAGTADDAARRLTELFSRRKFPLADRQVRKDGASLYLFKGQRSELTTVSGYRYGVSADTYTVGSAFYARLTPQTDGTTQVELFGKPTLDGHVVCGDQDPAWVPRCEEEVLAGGTWNGLDLMTGREEAETIRGMLVEMELESSGGPGSRVVTAESDEPAKPSCVASELPEWRTSNALEKKRLLEKCRVPAPEEGVRAVESL</sequence>
<organism evidence="2 3">
    <name type="scientific">Cystobacter ferrugineus</name>
    <dbReference type="NCBI Taxonomy" id="83449"/>
    <lineage>
        <taxon>Bacteria</taxon>
        <taxon>Pseudomonadati</taxon>
        <taxon>Myxococcota</taxon>
        <taxon>Myxococcia</taxon>
        <taxon>Myxococcales</taxon>
        <taxon>Cystobacterineae</taxon>
        <taxon>Archangiaceae</taxon>
        <taxon>Cystobacter</taxon>
    </lineage>
</organism>
<reference evidence="3" key="1">
    <citation type="submission" date="2016-11" db="EMBL/GenBank/DDBJ databases">
        <authorList>
            <person name="Shukria A."/>
            <person name="Stevens D.C."/>
        </authorList>
    </citation>
    <scope>NUCLEOTIDE SEQUENCE [LARGE SCALE GENOMIC DNA]</scope>
    <source>
        <strain evidence="3">Cbfe23</strain>
    </source>
</reference>
<protein>
    <submittedName>
        <fullName evidence="2">Uncharacterized protein</fullName>
    </submittedName>
</protein>
<dbReference type="EMBL" id="MPIN01000008">
    <property type="protein sequence ID" value="OJH37249.1"/>
    <property type="molecule type" value="Genomic_DNA"/>
</dbReference>
<proteinExistence type="predicted"/>
<evidence type="ECO:0000256" key="1">
    <source>
        <dbReference type="SAM" id="MobiDB-lite"/>
    </source>
</evidence>
<dbReference type="Proteomes" id="UP000182229">
    <property type="component" value="Unassembled WGS sequence"/>
</dbReference>
<gene>
    <name evidence="2" type="ORF">BON30_28495</name>
</gene>
<dbReference type="AlphaFoldDB" id="A0A1L9B4R1"/>